<name>A0A9Q0GTK0_9MAGN</name>
<comment type="caution">
    <text evidence="1">The sequence shown here is derived from an EMBL/GenBank/DDBJ whole genome shotgun (WGS) entry which is preliminary data.</text>
</comment>
<evidence type="ECO:0000313" key="2">
    <source>
        <dbReference type="Proteomes" id="UP001141806"/>
    </source>
</evidence>
<accession>A0A9Q0GTK0</accession>
<dbReference type="AlphaFoldDB" id="A0A9Q0GTK0"/>
<proteinExistence type="predicted"/>
<sequence length="114" mass="13235">MKVFQPKKDALFELRGHNLSEVENPGNNLYVTGNSQRRSIFFGFFNFNIFFELRGHNSSEVKNHGNNLYVTGCWFGYKHTSRKKEVMNVEPWSDTSDSLSIAISVDYWDMNGIM</sequence>
<reference evidence="1" key="1">
    <citation type="journal article" date="2023" name="Plant J.">
        <title>The genome of the king protea, Protea cynaroides.</title>
        <authorList>
            <person name="Chang J."/>
            <person name="Duong T.A."/>
            <person name="Schoeman C."/>
            <person name="Ma X."/>
            <person name="Roodt D."/>
            <person name="Barker N."/>
            <person name="Li Z."/>
            <person name="Van de Peer Y."/>
            <person name="Mizrachi E."/>
        </authorList>
    </citation>
    <scope>NUCLEOTIDE SEQUENCE</scope>
    <source>
        <tissue evidence="1">Young leaves</tissue>
    </source>
</reference>
<protein>
    <submittedName>
        <fullName evidence="1">Uncharacterized protein</fullName>
    </submittedName>
</protein>
<keyword evidence="2" id="KW-1185">Reference proteome</keyword>
<dbReference type="Proteomes" id="UP001141806">
    <property type="component" value="Unassembled WGS sequence"/>
</dbReference>
<evidence type="ECO:0000313" key="1">
    <source>
        <dbReference type="EMBL" id="KAJ4951489.1"/>
    </source>
</evidence>
<organism evidence="1 2">
    <name type="scientific">Protea cynaroides</name>
    <dbReference type="NCBI Taxonomy" id="273540"/>
    <lineage>
        <taxon>Eukaryota</taxon>
        <taxon>Viridiplantae</taxon>
        <taxon>Streptophyta</taxon>
        <taxon>Embryophyta</taxon>
        <taxon>Tracheophyta</taxon>
        <taxon>Spermatophyta</taxon>
        <taxon>Magnoliopsida</taxon>
        <taxon>Proteales</taxon>
        <taxon>Proteaceae</taxon>
        <taxon>Protea</taxon>
    </lineage>
</organism>
<gene>
    <name evidence="1" type="ORF">NE237_028321</name>
</gene>
<dbReference type="EMBL" id="JAMYWD010000012">
    <property type="protein sequence ID" value="KAJ4951489.1"/>
    <property type="molecule type" value="Genomic_DNA"/>
</dbReference>